<dbReference type="EMBL" id="BOOJ01000097">
    <property type="protein sequence ID" value="GIH97730.1"/>
    <property type="molecule type" value="Genomic_DNA"/>
</dbReference>
<evidence type="ECO:0000313" key="2">
    <source>
        <dbReference type="Proteomes" id="UP000619788"/>
    </source>
</evidence>
<accession>A0A8J3WQ67</accession>
<dbReference type="AlphaFoldDB" id="A0A8J3WQ67"/>
<dbReference type="Proteomes" id="UP000619788">
    <property type="component" value="Unassembled WGS sequence"/>
</dbReference>
<comment type="caution">
    <text evidence="1">The sequence shown here is derived from an EMBL/GenBank/DDBJ whole genome shotgun (WGS) entry which is preliminary data.</text>
</comment>
<keyword evidence="2" id="KW-1185">Reference proteome</keyword>
<sequence length="74" mass="8237">MARPERPVDPEAGVLQRFTWELRELRRQAGNPGYRELSRRAHYAPTTLDQAGIVSACRQCPPSFPGCTMVAPIG</sequence>
<name>A0A8J3WQ67_9ACTN</name>
<reference evidence="1 2" key="1">
    <citation type="submission" date="2021-01" db="EMBL/GenBank/DDBJ databases">
        <title>Whole genome shotgun sequence of Planobispora siamensis NBRC 107568.</title>
        <authorList>
            <person name="Komaki H."/>
            <person name="Tamura T."/>
        </authorList>
    </citation>
    <scope>NUCLEOTIDE SEQUENCE [LARGE SCALE GENOMIC DNA]</scope>
    <source>
        <strain evidence="1 2">NBRC 107568</strain>
    </source>
</reference>
<protein>
    <submittedName>
        <fullName evidence="1">Uncharacterized protein</fullName>
    </submittedName>
</protein>
<proteinExistence type="predicted"/>
<evidence type="ECO:0000313" key="1">
    <source>
        <dbReference type="EMBL" id="GIH97730.1"/>
    </source>
</evidence>
<organism evidence="1 2">
    <name type="scientific">Planobispora siamensis</name>
    <dbReference type="NCBI Taxonomy" id="936338"/>
    <lineage>
        <taxon>Bacteria</taxon>
        <taxon>Bacillati</taxon>
        <taxon>Actinomycetota</taxon>
        <taxon>Actinomycetes</taxon>
        <taxon>Streptosporangiales</taxon>
        <taxon>Streptosporangiaceae</taxon>
        <taxon>Planobispora</taxon>
    </lineage>
</organism>
<gene>
    <name evidence="1" type="ORF">Psi01_83600</name>
</gene>